<reference evidence="3" key="1">
    <citation type="submission" date="2016-05" db="EMBL/GenBank/DDBJ databases">
        <authorList>
            <person name="Baek K."/>
            <person name="Yang S.-J."/>
        </authorList>
    </citation>
    <scope>NUCLEOTIDE SEQUENCE [LARGE SCALE GENOMIC DNA]</scope>
    <source>
        <strain evidence="3">ST58-10</strain>
    </source>
</reference>
<feature type="chain" id="PRO_5008386430" description="Beta-barrel porin 2" evidence="1">
    <location>
        <begin position="25"/>
        <end position="388"/>
    </location>
</feature>
<dbReference type="AlphaFoldDB" id="A0A1A9ETJ4"/>
<dbReference type="Proteomes" id="UP000078070">
    <property type="component" value="Chromosome"/>
</dbReference>
<proteinExistence type="predicted"/>
<feature type="signal peptide" evidence="1">
    <location>
        <begin position="1"/>
        <end position="24"/>
    </location>
</feature>
<protein>
    <recommendedName>
        <fullName evidence="4">Beta-barrel porin 2</fullName>
    </recommendedName>
</protein>
<dbReference type="STRING" id="1821621.A8C75_01030"/>
<dbReference type="KEGG" id="mars:A8C75_01030"/>
<reference evidence="2 3" key="2">
    <citation type="journal article" date="2018" name="Int. J. Syst. Evol. Microbiol.">
        <title>Marinobacterium aestuarii sp. nov., a benzene-degrading marine bacterium isolated from estuary sediment.</title>
        <authorList>
            <person name="Bae S.S."/>
            <person name="Jung J."/>
            <person name="Chung D."/>
            <person name="Baek K."/>
        </authorList>
    </citation>
    <scope>NUCLEOTIDE SEQUENCE [LARGE SCALE GENOMIC DNA]</scope>
    <source>
        <strain evidence="2 3">ST58-10</strain>
    </source>
</reference>
<dbReference type="Pfam" id="PF10082">
    <property type="entry name" value="BBP2_2"/>
    <property type="match status" value="1"/>
</dbReference>
<keyword evidence="1" id="KW-0732">Signal</keyword>
<accession>A0A1A9ETJ4</accession>
<evidence type="ECO:0000256" key="1">
    <source>
        <dbReference type="SAM" id="SignalP"/>
    </source>
</evidence>
<dbReference type="Gene3D" id="2.40.160.10">
    <property type="entry name" value="Porin"/>
    <property type="match status" value="1"/>
</dbReference>
<dbReference type="InterPro" id="IPR023614">
    <property type="entry name" value="Porin_dom_sf"/>
</dbReference>
<sequence>MSVTFLRKVLPAAIVAAVSGQALAIEPANFSLGGMTLTPVVKLSESYDDNFREVASPDEESSWITTIEPSFVLAAQDRLNVYSLGYRFNSEIYHSSHDDDNTDHFLNADAHMEFNSRNRLDLAAAYSKQEDTGDTTSLVENDKYHSYNVGGVYGFGAESATMQLELGANREWKRYDNSGSLNQDKERDTDSLSATAYYRLASKTRALFEVVYNDYDYVTFDNLDSDSMAYLLGLTWEATAKTTGTAKIGYESKDFDDASRKDPSGTVWQVGVSWQPRTYSTFTLNTRQSFNEGSVEENYIENTTTSLNWNHEWSSYVSTDVNYSHTEEDYDNALNRKDETDSIALGLNYEMRRWLSVGLGYKYSERDSNVAKENFDRNLVQASLTMSF</sequence>
<name>A0A1A9ETJ4_9GAMM</name>
<dbReference type="SUPFAM" id="SSF56935">
    <property type="entry name" value="Porins"/>
    <property type="match status" value="2"/>
</dbReference>
<dbReference type="OrthoDB" id="9153755at2"/>
<evidence type="ECO:0008006" key="4">
    <source>
        <dbReference type="Google" id="ProtNLM"/>
    </source>
</evidence>
<dbReference type="RefSeq" id="WP_067376848.1">
    <property type="nucleotide sequence ID" value="NZ_CP015839.1"/>
</dbReference>
<organism evidence="2 3">
    <name type="scientific">Marinobacterium aestuarii</name>
    <dbReference type="NCBI Taxonomy" id="1821621"/>
    <lineage>
        <taxon>Bacteria</taxon>
        <taxon>Pseudomonadati</taxon>
        <taxon>Pseudomonadota</taxon>
        <taxon>Gammaproteobacteria</taxon>
        <taxon>Oceanospirillales</taxon>
        <taxon>Oceanospirillaceae</taxon>
        <taxon>Marinobacterium</taxon>
    </lineage>
</organism>
<gene>
    <name evidence="2" type="ORF">A8C75_01030</name>
</gene>
<dbReference type="EMBL" id="CP015839">
    <property type="protein sequence ID" value="ANG61177.1"/>
    <property type="molecule type" value="Genomic_DNA"/>
</dbReference>
<evidence type="ECO:0000313" key="3">
    <source>
        <dbReference type="Proteomes" id="UP000078070"/>
    </source>
</evidence>
<dbReference type="InterPro" id="IPR018759">
    <property type="entry name" value="BBP2_2"/>
</dbReference>
<keyword evidence="3" id="KW-1185">Reference proteome</keyword>
<evidence type="ECO:0000313" key="2">
    <source>
        <dbReference type="EMBL" id="ANG61177.1"/>
    </source>
</evidence>